<comment type="caution">
    <text evidence="1">The sequence shown here is derived from an EMBL/GenBank/DDBJ whole genome shotgun (WGS) entry which is preliminary data.</text>
</comment>
<dbReference type="Proteomes" id="UP001482620">
    <property type="component" value="Unassembled WGS sequence"/>
</dbReference>
<evidence type="ECO:0000313" key="1">
    <source>
        <dbReference type="EMBL" id="MEQ2232963.1"/>
    </source>
</evidence>
<evidence type="ECO:0000313" key="2">
    <source>
        <dbReference type="Proteomes" id="UP001482620"/>
    </source>
</evidence>
<accession>A0ABV0TM67</accession>
<proteinExistence type="predicted"/>
<reference evidence="1 2" key="1">
    <citation type="submission" date="2021-06" db="EMBL/GenBank/DDBJ databases">
        <authorList>
            <person name="Palmer J.M."/>
        </authorList>
    </citation>
    <scope>NUCLEOTIDE SEQUENCE [LARGE SCALE GENOMIC DNA]</scope>
    <source>
        <strain evidence="2">if_2019</strain>
        <tissue evidence="1">Muscle</tissue>
    </source>
</reference>
<protein>
    <submittedName>
        <fullName evidence="1">Uncharacterized protein</fullName>
    </submittedName>
</protein>
<dbReference type="EMBL" id="JAHRIQ010036309">
    <property type="protein sequence ID" value="MEQ2232963.1"/>
    <property type="molecule type" value="Genomic_DNA"/>
</dbReference>
<gene>
    <name evidence="1" type="ORF">ILYODFUR_016855</name>
</gene>
<sequence length="106" mass="11695">MTEWLSLLSALDCTHIRTRYPLASLRFICVRCVHQLQRKGAQAPPLHSQGYLSSLYTQKCKSKHLLSAASLSSQVSLLPSSMLPRIGLLTVIRIGSFTVSALPCLQ</sequence>
<name>A0ABV0TM67_9TELE</name>
<keyword evidence="2" id="KW-1185">Reference proteome</keyword>
<organism evidence="1 2">
    <name type="scientific">Ilyodon furcidens</name>
    <name type="common">goldbreast splitfin</name>
    <dbReference type="NCBI Taxonomy" id="33524"/>
    <lineage>
        <taxon>Eukaryota</taxon>
        <taxon>Metazoa</taxon>
        <taxon>Chordata</taxon>
        <taxon>Craniata</taxon>
        <taxon>Vertebrata</taxon>
        <taxon>Euteleostomi</taxon>
        <taxon>Actinopterygii</taxon>
        <taxon>Neopterygii</taxon>
        <taxon>Teleostei</taxon>
        <taxon>Neoteleostei</taxon>
        <taxon>Acanthomorphata</taxon>
        <taxon>Ovalentaria</taxon>
        <taxon>Atherinomorphae</taxon>
        <taxon>Cyprinodontiformes</taxon>
        <taxon>Goodeidae</taxon>
        <taxon>Ilyodon</taxon>
    </lineage>
</organism>